<dbReference type="eggNOG" id="KOG1056">
    <property type="taxonomic scope" value="Eukaryota"/>
</dbReference>
<dbReference type="PRINTS" id="PR00248">
    <property type="entry name" value="GPCRMGR"/>
</dbReference>
<dbReference type="KEGG" id="tad:TRIADDRAFT_816"/>
<comment type="subcellular location">
    <subcellularLocation>
        <location evidence="1">Cell membrane</location>
        <topology evidence="1">Multi-pass membrane protein</topology>
    </subcellularLocation>
</comment>
<dbReference type="InterPro" id="IPR050726">
    <property type="entry name" value="mGluR"/>
</dbReference>
<dbReference type="InterPro" id="IPR001828">
    <property type="entry name" value="ANF_lig-bd_rcpt"/>
</dbReference>
<gene>
    <name evidence="13" type="ORF">TRIADDRAFT_816</name>
</gene>
<dbReference type="Pfam" id="PF00003">
    <property type="entry name" value="7tm_3"/>
    <property type="match status" value="1"/>
</dbReference>
<keyword evidence="8" id="KW-0675">Receptor</keyword>
<dbReference type="Gene3D" id="2.10.50.30">
    <property type="entry name" value="GPCR, family 3, nine cysteines domain"/>
    <property type="match status" value="1"/>
</dbReference>
<accession>B3S462</accession>
<dbReference type="GeneID" id="6756157"/>
<evidence type="ECO:0000256" key="9">
    <source>
        <dbReference type="ARBA" id="ARBA00023180"/>
    </source>
</evidence>
<dbReference type="CTD" id="6756157"/>
<dbReference type="Gene3D" id="3.40.50.2300">
    <property type="match status" value="2"/>
</dbReference>
<evidence type="ECO:0000256" key="5">
    <source>
        <dbReference type="ARBA" id="ARBA00022989"/>
    </source>
</evidence>
<dbReference type="InterPro" id="IPR000337">
    <property type="entry name" value="GPCR_3"/>
</dbReference>
<feature type="transmembrane region" description="Helical" evidence="11">
    <location>
        <begin position="605"/>
        <end position="625"/>
    </location>
</feature>
<dbReference type="PhylomeDB" id="B3S462"/>
<dbReference type="SUPFAM" id="SSF53822">
    <property type="entry name" value="Periplasmic binding protein-like I"/>
    <property type="match status" value="1"/>
</dbReference>
<feature type="non-terminal residue" evidence="13">
    <location>
        <position position="831"/>
    </location>
</feature>
<evidence type="ECO:0000256" key="8">
    <source>
        <dbReference type="ARBA" id="ARBA00023170"/>
    </source>
</evidence>
<feature type="transmembrane region" description="Helical" evidence="11">
    <location>
        <begin position="761"/>
        <end position="783"/>
    </location>
</feature>
<name>B3S462_TRIAD</name>
<feature type="transmembrane region" description="Helical" evidence="11">
    <location>
        <begin position="637"/>
        <end position="661"/>
    </location>
</feature>
<dbReference type="Proteomes" id="UP000009022">
    <property type="component" value="Unassembled WGS sequence"/>
</dbReference>
<sequence length="831" mass="94522">VKPGQFLIAGLFDVHDNYHPITRKLQSINPRSLQRVQSMIYAIDAINNNSNLLPNITLGLYLFDSGGSSQLALTHAIDMIRNDLQKPKANEKMCNCINTAADCNAITNLTDIHMIQQTFNKKIIGVIGPRSSKESIITATLFTTYKMPQISYASTSRTLSDKSRFGSFFRTVPSDTYQAQAIVDIVKYFGWDYIAVVSTNDQYGNQLRAKIVTLASEYQICIAINAQFPSQFHDQIISDIVNRLVNNVKVKTIILICSEAEAKVLLKEAQYQNLTGRMWLGSDAWGNSPVIARTYSDVVIGMIGVTLLQSKQKLNKYHEYLKTLNLCNNNINPWFNEYWYQFMSDNVTDYLKCGQMKNLSNNYSIEFYSKSSLAAYVMDGVYAFAYALHKVLKCNNIFCHSRIIRQEDSLLWRDVTQNLKRVHFNGYTTTQFKFDHMGNSRPKYDIFQLQLTKDSDSNKAESSKHLYFKKIGTWEINETTNSSWFMISENNLSRDHVVSSRCSNDCQPGTRQYITTSKCCWQCLPCLKHQISSKINADTCTSCKRGSKPNNNQTDCVEISPTESKLIDPIPLVVLITTAVSFLLTITTWLIIFKNRSTPIVKASNIALTYTLLFFIGLCHVSPVMFILPKALVGCHYIFPVILLPPANLNIVIINKIRIIVKLFKDKSFSRQVNFWNRDIGQFILIIGEIIIINSLILVITALDPVIIERYVTEDNLVYFRCKTRYELGAYLSMAILLIITTISAYLTYRARHIPARFHEAKYVSLASLLICFFTCIYIPTIIFAHGPVQSTIGAFGMIGLIIGILLCLFTNKIYVILFVPQVNNRQRTIM</sequence>
<dbReference type="GO" id="GO:0007216">
    <property type="term" value="P:G protein-coupled glutamate receptor signaling pathway"/>
    <property type="evidence" value="ECO:0000318"/>
    <property type="project" value="GO_Central"/>
</dbReference>
<feature type="non-terminal residue" evidence="13">
    <location>
        <position position="1"/>
    </location>
</feature>
<dbReference type="PROSITE" id="PS50259">
    <property type="entry name" value="G_PROTEIN_RECEP_F3_4"/>
    <property type="match status" value="1"/>
</dbReference>
<feature type="transmembrane region" description="Helical" evidence="11">
    <location>
        <begin position="728"/>
        <end position="749"/>
    </location>
</feature>
<dbReference type="GO" id="GO:0005886">
    <property type="term" value="C:plasma membrane"/>
    <property type="evidence" value="ECO:0000318"/>
    <property type="project" value="GO_Central"/>
</dbReference>
<evidence type="ECO:0000259" key="12">
    <source>
        <dbReference type="PROSITE" id="PS50259"/>
    </source>
</evidence>
<keyword evidence="2" id="KW-1003">Cell membrane</keyword>
<dbReference type="InterPro" id="IPR011500">
    <property type="entry name" value="GPCR_3_9-Cys_dom"/>
</dbReference>
<evidence type="ECO:0000256" key="7">
    <source>
        <dbReference type="ARBA" id="ARBA00023136"/>
    </source>
</evidence>
<proteinExistence type="predicted"/>
<dbReference type="EMBL" id="DS985249">
    <property type="protein sequence ID" value="EDV22589.1"/>
    <property type="molecule type" value="Genomic_DNA"/>
</dbReference>
<reference evidence="13 14" key="1">
    <citation type="journal article" date="2008" name="Nature">
        <title>The Trichoplax genome and the nature of placozoans.</title>
        <authorList>
            <person name="Srivastava M."/>
            <person name="Begovic E."/>
            <person name="Chapman J."/>
            <person name="Putnam N.H."/>
            <person name="Hellsten U."/>
            <person name="Kawashima T."/>
            <person name="Kuo A."/>
            <person name="Mitros T."/>
            <person name="Salamov A."/>
            <person name="Carpenter M.L."/>
            <person name="Signorovitch A.Y."/>
            <person name="Moreno M.A."/>
            <person name="Kamm K."/>
            <person name="Grimwood J."/>
            <person name="Schmutz J."/>
            <person name="Shapiro H."/>
            <person name="Grigoriev I.V."/>
            <person name="Buss L.W."/>
            <person name="Schierwater B."/>
            <person name="Dellaporta S.L."/>
            <person name="Rokhsar D.S."/>
        </authorList>
    </citation>
    <scope>NUCLEOTIDE SEQUENCE [LARGE SCALE GENOMIC DNA]</scope>
    <source>
        <strain evidence="13 14">Grell-BS-1999</strain>
    </source>
</reference>
<evidence type="ECO:0000256" key="4">
    <source>
        <dbReference type="ARBA" id="ARBA00022729"/>
    </source>
</evidence>
<evidence type="ECO:0000256" key="11">
    <source>
        <dbReference type="SAM" id="Phobius"/>
    </source>
</evidence>
<dbReference type="GO" id="GO:0051966">
    <property type="term" value="P:regulation of synaptic transmission, glutamatergic"/>
    <property type="evidence" value="ECO:0000318"/>
    <property type="project" value="GO_Central"/>
</dbReference>
<keyword evidence="14" id="KW-1185">Reference proteome</keyword>
<keyword evidence="5 11" id="KW-1133">Transmembrane helix</keyword>
<dbReference type="AlphaFoldDB" id="B3S462"/>
<dbReference type="Pfam" id="PF07562">
    <property type="entry name" value="NCD3G"/>
    <property type="match status" value="1"/>
</dbReference>
<keyword evidence="9" id="KW-0325">Glycoprotein</keyword>
<evidence type="ECO:0000256" key="1">
    <source>
        <dbReference type="ARBA" id="ARBA00004651"/>
    </source>
</evidence>
<dbReference type="HOGENOM" id="CLU_005389_1_1_1"/>
<dbReference type="OMA" id="RICWESK"/>
<dbReference type="InParanoid" id="B3S462"/>
<dbReference type="FunCoup" id="B3S462">
    <property type="interactions" value="96"/>
</dbReference>
<dbReference type="InterPro" id="IPR017978">
    <property type="entry name" value="GPCR_3_C"/>
</dbReference>
<dbReference type="OrthoDB" id="5984008at2759"/>
<keyword evidence="4" id="KW-0732">Signal</keyword>
<dbReference type="PANTHER" id="PTHR24060">
    <property type="entry name" value="METABOTROPIC GLUTAMATE RECEPTOR"/>
    <property type="match status" value="1"/>
</dbReference>
<evidence type="ECO:0000256" key="3">
    <source>
        <dbReference type="ARBA" id="ARBA00022692"/>
    </source>
</evidence>
<feature type="transmembrane region" description="Helical" evidence="11">
    <location>
        <begin position="682"/>
        <end position="708"/>
    </location>
</feature>
<keyword evidence="7 11" id="KW-0472">Membrane</keyword>
<evidence type="ECO:0000256" key="2">
    <source>
        <dbReference type="ARBA" id="ARBA00022475"/>
    </source>
</evidence>
<dbReference type="InterPro" id="IPR038550">
    <property type="entry name" value="GPCR_3_9-Cys_sf"/>
</dbReference>
<keyword evidence="3 11" id="KW-0812">Transmembrane</keyword>
<dbReference type="FunFam" id="3.40.50.2300:FF:000253">
    <property type="entry name" value="Extracellular calcium-sensing receptor"/>
    <property type="match status" value="1"/>
</dbReference>
<keyword evidence="10" id="KW-0807">Transducer</keyword>
<evidence type="ECO:0000256" key="10">
    <source>
        <dbReference type="ARBA" id="ARBA00023224"/>
    </source>
</evidence>
<evidence type="ECO:0000256" key="6">
    <source>
        <dbReference type="ARBA" id="ARBA00023040"/>
    </source>
</evidence>
<dbReference type="GO" id="GO:0001640">
    <property type="term" value="F:adenylate cyclase inhibiting G protein-coupled glutamate receptor activity"/>
    <property type="evidence" value="ECO:0000318"/>
    <property type="project" value="GO_Central"/>
</dbReference>
<dbReference type="RefSeq" id="XP_002115133.1">
    <property type="nucleotide sequence ID" value="XM_002115097.1"/>
</dbReference>
<dbReference type="Pfam" id="PF01094">
    <property type="entry name" value="ANF_receptor"/>
    <property type="match status" value="1"/>
</dbReference>
<dbReference type="CDD" id="cd13953">
    <property type="entry name" value="7tm_classC_mGluR-like"/>
    <property type="match status" value="1"/>
</dbReference>
<dbReference type="FunFam" id="2.10.50.30:FF:000004">
    <property type="entry name" value="Taste receptor type 1 member 3-like protein"/>
    <property type="match status" value="1"/>
</dbReference>
<protein>
    <recommendedName>
        <fullName evidence="12">G-protein coupled receptors family 3 profile domain-containing protein</fullName>
    </recommendedName>
</protein>
<feature type="transmembrane region" description="Helical" evidence="11">
    <location>
        <begin position="570"/>
        <end position="593"/>
    </location>
</feature>
<organism evidence="13 14">
    <name type="scientific">Trichoplax adhaerens</name>
    <name type="common">Trichoplax reptans</name>
    <dbReference type="NCBI Taxonomy" id="10228"/>
    <lineage>
        <taxon>Eukaryota</taxon>
        <taxon>Metazoa</taxon>
        <taxon>Placozoa</taxon>
        <taxon>Uniplacotomia</taxon>
        <taxon>Trichoplacea</taxon>
        <taxon>Trichoplacidae</taxon>
        <taxon>Trichoplax</taxon>
    </lineage>
</organism>
<keyword evidence="6" id="KW-0297">G-protein coupled receptor</keyword>
<evidence type="ECO:0000313" key="14">
    <source>
        <dbReference type="Proteomes" id="UP000009022"/>
    </source>
</evidence>
<feature type="domain" description="G-protein coupled receptors family 3 profile" evidence="12">
    <location>
        <begin position="570"/>
        <end position="831"/>
    </location>
</feature>
<evidence type="ECO:0000313" key="13">
    <source>
        <dbReference type="EMBL" id="EDV22589.1"/>
    </source>
</evidence>
<feature type="transmembrane region" description="Helical" evidence="11">
    <location>
        <begin position="795"/>
        <end position="820"/>
    </location>
</feature>
<dbReference type="InterPro" id="IPR028082">
    <property type="entry name" value="Peripla_BP_I"/>
</dbReference>